<dbReference type="GeneID" id="87815631"/>
<reference evidence="1" key="2">
    <citation type="submission" date="2023-05" db="EMBL/GenBank/DDBJ databases">
        <authorList>
            <consortium name="Lawrence Berkeley National Laboratory"/>
            <person name="Steindorff A."/>
            <person name="Hensen N."/>
            <person name="Bonometti L."/>
            <person name="Westerberg I."/>
            <person name="Brannstrom I.O."/>
            <person name="Guillou S."/>
            <person name="Cros-Aarteil S."/>
            <person name="Calhoun S."/>
            <person name="Haridas S."/>
            <person name="Kuo A."/>
            <person name="Mondo S."/>
            <person name="Pangilinan J."/>
            <person name="Riley R."/>
            <person name="Labutti K."/>
            <person name="Andreopoulos B."/>
            <person name="Lipzen A."/>
            <person name="Chen C."/>
            <person name="Yanf M."/>
            <person name="Daum C."/>
            <person name="Ng V."/>
            <person name="Clum A."/>
            <person name="Ohm R."/>
            <person name="Martin F."/>
            <person name="Silar P."/>
            <person name="Natvig D."/>
            <person name="Lalanne C."/>
            <person name="Gautier V."/>
            <person name="Ament-Velasquez S.L."/>
            <person name="Kruys A."/>
            <person name="Hutchinson M.I."/>
            <person name="Powell A.J."/>
            <person name="Barry K."/>
            <person name="Miller A.N."/>
            <person name="Grigoriev I.V."/>
            <person name="Debuchy R."/>
            <person name="Gladieux P."/>
            <person name="Thoren M.H."/>
            <person name="Johannesson H."/>
        </authorList>
    </citation>
    <scope>NUCLEOTIDE SEQUENCE</scope>
    <source>
        <strain evidence="1">CBS 141.50</strain>
    </source>
</reference>
<name>A0AAN6ZRR9_9PEZI</name>
<comment type="caution">
    <text evidence="1">The sequence shown here is derived from an EMBL/GenBank/DDBJ whole genome shotgun (WGS) entry which is preliminary data.</text>
</comment>
<dbReference type="AlphaFoldDB" id="A0AAN6ZRR9"/>
<accession>A0AAN6ZRR9</accession>
<dbReference type="RefSeq" id="XP_062641010.1">
    <property type="nucleotide sequence ID" value="XM_062779018.1"/>
</dbReference>
<evidence type="ECO:0000313" key="1">
    <source>
        <dbReference type="EMBL" id="KAK4147639.1"/>
    </source>
</evidence>
<organism evidence="1 2">
    <name type="scientific">Dichotomopilus funicola</name>
    <dbReference type="NCBI Taxonomy" id="1934379"/>
    <lineage>
        <taxon>Eukaryota</taxon>
        <taxon>Fungi</taxon>
        <taxon>Dikarya</taxon>
        <taxon>Ascomycota</taxon>
        <taxon>Pezizomycotina</taxon>
        <taxon>Sordariomycetes</taxon>
        <taxon>Sordariomycetidae</taxon>
        <taxon>Sordariales</taxon>
        <taxon>Chaetomiaceae</taxon>
        <taxon>Dichotomopilus</taxon>
    </lineage>
</organism>
<proteinExistence type="predicted"/>
<keyword evidence="2" id="KW-1185">Reference proteome</keyword>
<dbReference type="EMBL" id="MU853555">
    <property type="protein sequence ID" value="KAK4147639.1"/>
    <property type="molecule type" value="Genomic_DNA"/>
</dbReference>
<sequence>MSSRPRASASVSQSDARRSWRVNAYSGGRSVDFLSHYNVLENVRGVPTSVAFSAPSPYPTTVRCYEGPNGTGHMTAVNFGPNSNRRFEVGEFMSWEVLRRA</sequence>
<evidence type="ECO:0000313" key="2">
    <source>
        <dbReference type="Proteomes" id="UP001302676"/>
    </source>
</evidence>
<reference evidence="1" key="1">
    <citation type="journal article" date="2023" name="Mol. Phylogenet. Evol.">
        <title>Genome-scale phylogeny and comparative genomics of the fungal order Sordariales.</title>
        <authorList>
            <person name="Hensen N."/>
            <person name="Bonometti L."/>
            <person name="Westerberg I."/>
            <person name="Brannstrom I.O."/>
            <person name="Guillou S."/>
            <person name="Cros-Aarteil S."/>
            <person name="Calhoun S."/>
            <person name="Haridas S."/>
            <person name="Kuo A."/>
            <person name="Mondo S."/>
            <person name="Pangilinan J."/>
            <person name="Riley R."/>
            <person name="LaButti K."/>
            <person name="Andreopoulos B."/>
            <person name="Lipzen A."/>
            <person name="Chen C."/>
            <person name="Yan M."/>
            <person name="Daum C."/>
            <person name="Ng V."/>
            <person name="Clum A."/>
            <person name="Steindorff A."/>
            <person name="Ohm R.A."/>
            <person name="Martin F."/>
            <person name="Silar P."/>
            <person name="Natvig D.O."/>
            <person name="Lalanne C."/>
            <person name="Gautier V."/>
            <person name="Ament-Velasquez S.L."/>
            <person name="Kruys A."/>
            <person name="Hutchinson M.I."/>
            <person name="Powell A.J."/>
            <person name="Barry K."/>
            <person name="Miller A.N."/>
            <person name="Grigoriev I.V."/>
            <person name="Debuchy R."/>
            <person name="Gladieux P."/>
            <person name="Hiltunen Thoren M."/>
            <person name="Johannesson H."/>
        </authorList>
    </citation>
    <scope>NUCLEOTIDE SEQUENCE</scope>
    <source>
        <strain evidence="1">CBS 141.50</strain>
    </source>
</reference>
<dbReference type="Proteomes" id="UP001302676">
    <property type="component" value="Unassembled WGS sequence"/>
</dbReference>
<gene>
    <name evidence="1" type="ORF">C8A04DRAFT_24186</name>
</gene>
<protein>
    <submittedName>
        <fullName evidence="1">Uncharacterized protein</fullName>
    </submittedName>
</protein>